<dbReference type="AlphaFoldDB" id="A0A6G4AKY5"/>
<gene>
    <name evidence="2" type="ORF">G4H13_23625</name>
</gene>
<name>A0A6G4AKY5_9ACTN</name>
<reference evidence="2" key="1">
    <citation type="submission" date="2020-02" db="EMBL/GenBank/DDBJ databases">
        <title>A new Streptomyces sp. for controlling soil-borne diseases.</title>
        <authorList>
            <person name="Li X."/>
            <person name="Tian Y."/>
            <person name="Gao K."/>
        </authorList>
    </citation>
    <scope>NUCLEOTIDE SEQUENCE [LARGE SCALE GENOMIC DNA]</scope>
    <source>
        <strain evidence="2">0250</strain>
    </source>
</reference>
<dbReference type="RefSeq" id="WP_164430240.1">
    <property type="nucleotide sequence ID" value="NZ_JAAIKT010000030.1"/>
</dbReference>
<evidence type="ECO:0000313" key="2">
    <source>
        <dbReference type="EMBL" id="NEW73291.1"/>
    </source>
</evidence>
<dbReference type="Proteomes" id="UP000476310">
    <property type="component" value="Unassembled WGS sequence"/>
</dbReference>
<comment type="caution">
    <text evidence="2">The sequence shown here is derived from an EMBL/GenBank/DDBJ whole genome shotgun (WGS) entry which is preliminary data.</text>
</comment>
<sequence length="270" mass="30284">MRLLRTLVPGAALLSSAVLFAPSSSAEEPWRPLRGGGEGIQACVDRAREMTPQTWTCTGGTLTVTADREGKPTDKTYTVAEDFRTTAAPAASAAGENVRDDYDTWCESGTICGRKINDFIAEVKGNVAYGDQNGVIGTFDLILRQAFDGQFPRWRTALDWDSGPEVQPGEWSINCRTNISGGPDDYCGKNYAYFASINLGSTRTWWPSPRRYSYNEDLLRDGRRHHDDEKGEFYVHAHEGLWKIGVLHTGRWNECNVSERCRYYQVPWKP</sequence>
<evidence type="ECO:0000313" key="3">
    <source>
        <dbReference type="Proteomes" id="UP000476310"/>
    </source>
</evidence>
<keyword evidence="1" id="KW-0732">Signal</keyword>
<keyword evidence="3" id="KW-1185">Reference proteome</keyword>
<dbReference type="EMBL" id="JAAIKT010000030">
    <property type="protein sequence ID" value="NEW73291.1"/>
    <property type="molecule type" value="Genomic_DNA"/>
</dbReference>
<accession>A0A6G4AKY5</accession>
<evidence type="ECO:0000256" key="1">
    <source>
        <dbReference type="SAM" id="SignalP"/>
    </source>
</evidence>
<organism evidence="2 3">
    <name type="scientific">Streptomyces rhizosphaericus</name>
    <dbReference type="NCBI Taxonomy" id="114699"/>
    <lineage>
        <taxon>Bacteria</taxon>
        <taxon>Bacillati</taxon>
        <taxon>Actinomycetota</taxon>
        <taxon>Actinomycetes</taxon>
        <taxon>Kitasatosporales</taxon>
        <taxon>Streptomycetaceae</taxon>
        <taxon>Streptomyces</taxon>
        <taxon>Streptomyces violaceusniger group</taxon>
    </lineage>
</organism>
<feature type="chain" id="PRO_5026178845" evidence="1">
    <location>
        <begin position="27"/>
        <end position="270"/>
    </location>
</feature>
<proteinExistence type="predicted"/>
<feature type="signal peptide" evidence="1">
    <location>
        <begin position="1"/>
        <end position="26"/>
    </location>
</feature>
<protein>
    <submittedName>
        <fullName evidence="2">Uncharacterized protein</fullName>
    </submittedName>
</protein>